<evidence type="ECO:0000256" key="1">
    <source>
        <dbReference type="ARBA" id="ARBA00005446"/>
    </source>
</evidence>
<dbReference type="GO" id="GO:0006281">
    <property type="term" value="P:DNA repair"/>
    <property type="evidence" value="ECO:0007669"/>
    <property type="project" value="TreeGrafter"/>
</dbReference>
<dbReference type="InterPro" id="IPR027417">
    <property type="entry name" value="P-loop_NTPase"/>
</dbReference>
<evidence type="ECO:0000256" key="4">
    <source>
        <dbReference type="ARBA" id="ARBA00034617"/>
    </source>
</evidence>
<dbReference type="Pfam" id="PF00270">
    <property type="entry name" value="DEAD"/>
    <property type="match status" value="1"/>
</dbReference>
<evidence type="ECO:0000256" key="5">
    <source>
        <dbReference type="ARBA" id="ARBA00034808"/>
    </source>
</evidence>
<comment type="similarity">
    <text evidence="1">Belongs to the helicase family. RecQ subfamily.</text>
</comment>
<dbReference type="OrthoDB" id="5987465at2759"/>
<reference evidence="8" key="1">
    <citation type="submission" date="2020-04" db="EMBL/GenBank/DDBJ databases">
        <authorList>
            <person name="Alioto T."/>
            <person name="Alioto T."/>
            <person name="Gomez Garrido J."/>
        </authorList>
    </citation>
    <scope>NUCLEOTIDE SEQUENCE</scope>
    <source>
        <strain evidence="8">A484AB</strain>
    </source>
</reference>
<feature type="compositionally biased region" description="Polar residues" evidence="6">
    <location>
        <begin position="8"/>
        <end position="18"/>
    </location>
</feature>
<dbReference type="SUPFAM" id="SSF52540">
    <property type="entry name" value="P-loop containing nucleoside triphosphate hydrolases"/>
    <property type="match status" value="1"/>
</dbReference>
<dbReference type="GO" id="GO:0043138">
    <property type="term" value="F:3'-5' DNA helicase activity"/>
    <property type="evidence" value="ECO:0007669"/>
    <property type="project" value="UniProtKB-EC"/>
</dbReference>
<dbReference type="InterPro" id="IPR011545">
    <property type="entry name" value="DEAD/DEAH_box_helicase_dom"/>
</dbReference>
<dbReference type="GO" id="GO:0009378">
    <property type="term" value="F:four-way junction helicase activity"/>
    <property type="evidence" value="ECO:0007669"/>
    <property type="project" value="TreeGrafter"/>
</dbReference>
<evidence type="ECO:0000259" key="7">
    <source>
        <dbReference type="PROSITE" id="PS51192"/>
    </source>
</evidence>
<feature type="domain" description="Helicase ATP-binding" evidence="7">
    <location>
        <begin position="1"/>
        <end position="107"/>
    </location>
</feature>
<dbReference type="PROSITE" id="PS51192">
    <property type="entry name" value="HELICASE_ATP_BIND_1"/>
    <property type="match status" value="1"/>
</dbReference>
<keyword evidence="2" id="KW-0238">DNA-binding</keyword>
<proteinExistence type="inferred from homology"/>
<dbReference type="PANTHER" id="PTHR13710">
    <property type="entry name" value="DNA HELICASE RECQ FAMILY MEMBER"/>
    <property type="match status" value="1"/>
</dbReference>
<accession>A0A6S7H2X6</accession>
<keyword evidence="3" id="KW-0413">Isomerase</keyword>
<dbReference type="GO" id="GO:0005737">
    <property type="term" value="C:cytoplasm"/>
    <property type="evidence" value="ECO:0007669"/>
    <property type="project" value="TreeGrafter"/>
</dbReference>
<evidence type="ECO:0000313" key="9">
    <source>
        <dbReference type="Proteomes" id="UP001152795"/>
    </source>
</evidence>
<organism evidence="8 9">
    <name type="scientific">Paramuricea clavata</name>
    <name type="common">Red gorgonian</name>
    <name type="synonym">Violescent sea-whip</name>
    <dbReference type="NCBI Taxonomy" id="317549"/>
    <lineage>
        <taxon>Eukaryota</taxon>
        <taxon>Metazoa</taxon>
        <taxon>Cnidaria</taxon>
        <taxon>Anthozoa</taxon>
        <taxon>Octocorallia</taxon>
        <taxon>Malacalcyonacea</taxon>
        <taxon>Plexauridae</taxon>
        <taxon>Paramuricea</taxon>
    </lineage>
</organism>
<dbReference type="AlphaFoldDB" id="A0A6S7H2X6"/>
<dbReference type="GO" id="GO:0003677">
    <property type="term" value="F:DNA binding"/>
    <property type="evidence" value="ECO:0007669"/>
    <property type="project" value="UniProtKB-KW"/>
</dbReference>
<gene>
    <name evidence="8" type="ORF">PACLA_8A065711</name>
</gene>
<dbReference type="GO" id="GO:0005694">
    <property type="term" value="C:chromosome"/>
    <property type="evidence" value="ECO:0007669"/>
    <property type="project" value="TreeGrafter"/>
</dbReference>
<sequence>MRLERGSIYQSDCSSKSDSIAHPEALSEDKKFFQNILKSKSYQDSVKAIVIDEAHLVEEWKSFVPCYGKIGMLTSIFPKITFLAMTATATLQMKKDITTSLALINPKHIEISPDRPNIFFSSLPRPNRGDDPFNLY</sequence>
<dbReference type="GO" id="GO:0006310">
    <property type="term" value="P:DNA recombination"/>
    <property type="evidence" value="ECO:0007669"/>
    <property type="project" value="TreeGrafter"/>
</dbReference>
<evidence type="ECO:0000256" key="2">
    <source>
        <dbReference type="ARBA" id="ARBA00023125"/>
    </source>
</evidence>
<dbReference type="PANTHER" id="PTHR13710:SF105">
    <property type="entry name" value="ATP-DEPENDENT DNA HELICASE Q1"/>
    <property type="match status" value="1"/>
</dbReference>
<dbReference type="Proteomes" id="UP001152795">
    <property type="component" value="Unassembled WGS sequence"/>
</dbReference>
<comment type="caution">
    <text evidence="8">The sequence shown here is derived from an EMBL/GenBank/DDBJ whole genome shotgun (WGS) entry which is preliminary data.</text>
</comment>
<dbReference type="GO" id="GO:0005524">
    <property type="term" value="F:ATP binding"/>
    <property type="evidence" value="ECO:0007669"/>
    <property type="project" value="InterPro"/>
</dbReference>
<evidence type="ECO:0000313" key="8">
    <source>
        <dbReference type="EMBL" id="CAB3990681.1"/>
    </source>
</evidence>
<evidence type="ECO:0000256" key="3">
    <source>
        <dbReference type="ARBA" id="ARBA00023235"/>
    </source>
</evidence>
<protein>
    <recommendedName>
        <fullName evidence="5">DNA 3'-5' helicase</fullName>
        <ecNumber evidence="5">5.6.2.4</ecNumber>
    </recommendedName>
</protein>
<comment type="catalytic activity">
    <reaction evidence="4">
        <text>Couples ATP hydrolysis with the unwinding of duplex DNA by translocating in the 3'-5' direction.</text>
        <dbReference type="EC" id="5.6.2.4"/>
    </reaction>
</comment>
<evidence type="ECO:0000256" key="6">
    <source>
        <dbReference type="SAM" id="MobiDB-lite"/>
    </source>
</evidence>
<dbReference type="EC" id="5.6.2.4" evidence="5"/>
<name>A0A6S7H2X6_PARCT</name>
<feature type="region of interest" description="Disordered" evidence="6">
    <location>
        <begin position="1"/>
        <end position="20"/>
    </location>
</feature>
<keyword evidence="9" id="KW-1185">Reference proteome</keyword>
<dbReference type="InterPro" id="IPR014001">
    <property type="entry name" value="Helicase_ATP-bd"/>
</dbReference>
<dbReference type="Gene3D" id="3.40.50.300">
    <property type="entry name" value="P-loop containing nucleotide triphosphate hydrolases"/>
    <property type="match status" value="1"/>
</dbReference>
<dbReference type="EMBL" id="CACRXK020001706">
    <property type="protein sequence ID" value="CAB3990681.1"/>
    <property type="molecule type" value="Genomic_DNA"/>
</dbReference>